<accession>A0ABR3GHN6</accession>
<feature type="compositionally biased region" description="Pro residues" evidence="1">
    <location>
        <begin position="105"/>
        <end position="114"/>
    </location>
</feature>
<sequence length="236" mass="26111">MACGTAGLNDYFPLVAVEVGFSEGYEGLMRDMALWLSHGFMADNNNDDDGVDEEIDNTHYDDDGDDADDNKDANQEINNTNDNTDGSQDPSPPTSSSSQNTPAALNPPPPPPYGPYLHDGHILVGQITGFLELWRLDPSTSLPVRTLHRNIFPAGAPPYADDTFELTMLDFFGWPEYVPLGCTPDEAVVFELAEYRRAVAQAVPCFAGLRLEKMERGRKKRGEEEEPGDGDWRRKV</sequence>
<name>A0ABR3GHN6_9PEZI</name>
<feature type="region of interest" description="Disordered" evidence="1">
    <location>
        <begin position="47"/>
        <end position="117"/>
    </location>
</feature>
<evidence type="ECO:0000313" key="3">
    <source>
        <dbReference type="Proteomes" id="UP001447188"/>
    </source>
</evidence>
<dbReference type="EMBL" id="JBBBZM010000069">
    <property type="protein sequence ID" value="KAL0635454.1"/>
    <property type="molecule type" value="Genomic_DNA"/>
</dbReference>
<evidence type="ECO:0000313" key="2">
    <source>
        <dbReference type="EMBL" id="KAL0635454.1"/>
    </source>
</evidence>
<organism evidence="2 3">
    <name type="scientific">Discina gigas</name>
    <dbReference type="NCBI Taxonomy" id="1032678"/>
    <lineage>
        <taxon>Eukaryota</taxon>
        <taxon>Fungi</taxon>
        <taxon>Dikarya</taxon>
        <taxon>Ascomycota</taxon>
        <taxon>Pezizomycotina</taxon>
        <taxon>Pezizomycetes</taxon>
        <taxon>Pezizales</taxon>
        <taxon>Discinaceae</taxon>
        <taxon>Discina</taxon>
    </lineage>
</organism>
<dbReference type="Proteomes" id="UP001447188">
    <property type="component" value="Unassembled WGS sequence"/>
</dbReference>
<protein>
    <submittedName>
        <fullName evidence="2">Uncharacterized protein</fullName>
    </submittedName>
</protein>
<feature type="compositionally biased region" description="Low complexity" evidence="1">
    <location>
        <begin position="94"/>
        <end position="104"/>
    </location>
</feature>
<keyword evidence="3" id="KW-1185">Reference proteome</keyword>
<evidence type="ECO:0000256" key="1">
    <source>
        <dbReference type="SAM" id="MobiDB-lite"/>
    </source>
</evidence>
<proteinExistence type="predicted"/>
<gene>
    <name evidence="2" type="ORF">Q9L58_005585</name>
</gene>
<comment type="caution">
    <text evidence="2">The sequence shown here is derived from an EMBL/GenBank/DDBJ whole genome shotgun (WGS) entry which is preliminary data.</text>
</comment>
<feature type="region of interest" description="Disordered" evidence="1">
    <location>
        <begin position="216"/>
        <end position="236"/>
    </location>
</feature>
<reference evidence="2 3" key="1">
    <citation type="submission" date="2024-02" db="EMBL/GenBank/DDBJ databases">
        <title>Discinaceae phylogenomics.</title>
        <authorList>
            <person name="Dirks A.C."/>
            <person name="James T.Y."/>
        </authorList>
    </citation>
    <scope>NUCLEOTIDE SEQUENCE [LARGE SCALE GENOMIC DNA]</scope>
    <source>
        <strain evidence="2 3">ACD0624</strain>
    </source>
</reference>
<feature type="compositionally biased region" description="Polar residues" evidence="1">
    <location>
        <begin position="75"/>
        <end position="86"/>
    </location>
</feature>